<keyword evidence="6 11" id="KW-0378">Hydrolase</keyword>
<dbReference type="NCBIfam" id="TIGR00054">
    <property type="entry name" value="RIP metalloprotease RseP"/>
    <property type="match status" value="1"/>
</dbReference>
<evidence type="ECO:0000256" key="2">
    <source>
        <dbReference type="ARBA" id="ARBA00004141"/>
    </source>
</evidence>
<reference evidence="13" key="1">
    <citation type="journal article" date="2014" name="Int. J. Syst. Evol. Microbiol.">
        <title>Complete genome sequence of Corynebacterium casei LMG S-19264T (=DSM 44701T), isolated from a smear-ripened cheese.</title>
        <authorList>
            <consortium name="US DOE Joint Genome Institute (JGI-PGF)"/>
            <person name="Walter F."/>
            <person name="Albersmeier A."/>
            <person name="Kalinowski J."/>
            <person name="Ruckert C."/>
        </authorList>
    </citation>
    <scope>NUCLEOTIDE SEQUENCE</scope>
    <source>
        <strain evidence="13">CCM 7684</strain>
    </source>
</reference>
<evidence type="ECO:0000256" key="3">
    <source>
        <dbReference type="ARBA" id="ARBA00007931"/>
    </source>
</evidence>
<evidence type="ECO:0000256" key="8">
    <source>
        <dbReference type="ARBA" id="ARBA00022989"/>
    </source>
</evidence>
<dbReference type="Gene3D" id="2.30.42.10">
    <property type="match status" value="1"/>
</dbReference>
<protein>
    <recommendedName>
        <fullName evidence="11">Zinc metalloprotease</fullName>
        <ecNumber evidence="11">3.4.24.-</ecNumber>
    </recommendedName>
</protein>
<evidence type="ECO:0000256" key="6">
    <source>
        <dbReference type="ARBA" id="ARBA00022801"/>
    </source>
</evidence>
<evidence type="ECO:0000259" key="12">
    <source>
        <dbReference type="PROSITE" id="PS50106"/>
    </source>
</evidence>
<dbReference type="PROSITE" id="PS50106">
    <property type="entry name" value="PDZ"/>
    <property type="match status" value="1"/>
</dbReference>
<keyword evidence="14" id="KW-1185">Reference proteome</keyword>
<evidence type="ECO:0000313" key="14">
    <source>
        <dbReference type="Proteomes" id="UP000602745"/>
    </source>
</evidence>
<dbReference type="EC" id="3.4.24.-" evidence="11"/>
<dbReference type="GO" id="GO:0016020">
    <property type="term" value="C:membrane"/>
    <property type="evidence" value="ECO:0007669"/>
    <property type="project" value="UniProtKB-SubCell"/>
</dbReference>
<evidence type="ECO:0000256" key="7">
    <source>
        <dbReference type="ARBA" id="ARBA00022833"/>
    </source>
</evidence>
<evidence type="ECO:0000256" key="10">
    <source>
        <dbReference type="ARBA" id="ARBA00023136"/>
    </source>
</evidence>
<keyword evidence="8 11" id="KW-1133">Transmembrane helix</keyword>
<keyword evidence="4" id="KW-0645">Protease</keyword>
<dbReference type="InterPro" id="IPR001478">
    <property type="entry name" value="PDZ"/>
</dbReference>
<dbReference type="InterPro" id="IPR036034">
    <property type="entry name" value="PDZ_sf"/>
</dbReference>
<dbReference type="GO" id="GO:0004222">
    <property type="term" value="F:metalloendopeptidase activity"/>
    <property type="evidence" value="ECO:0007669"/>
    <property type="project" value="InterPro"/>
</dbReference>
<evidence type="ECO:0000256" key="11">
    <source>
        <dbReference type="RuleBase" id="RU362031"/>
    </source>
</evidence>
<comment type="similarity">
    <text evidence="3 11">Belongs to the peptidase M50B family.</text>
</comment>
<comment type="subcellular location">
    <subcellularLocation>
        <location evidence="2">Membrane</location>
        <topology evidence="2">Multi-pass membrane protein</topology>
    </subcellularLocation>
</comment>
<dbReference type="EMBL" id="BMCP01000002">
    <property type="protein sequence ID" value="GGE44354.1"/>
    <property type="molecule type" value="Genomic_DNA"/>
</dbReference>
<keyword evidence="10 11" id="KW-0472">Membrane</keyword>
<dbReference type="Pfam" id="PF02163">
    <property type="entry name" value="Peptidase_M50"/>
    <property type="match status" value="1"/>
</dbReference>
<evidence type="ECO:0000256" key="5">
    <source>
        <dbReference type="ARBA" id="ARBA00022692"/>
    </source>
</evidence>
<keyword evidence="5 11" id="KW-0812">Transmembrane</keyword>
<dbReference type="SUPFAM" id="SSF50156">
    <property type="entry name" value="PDZ domain-like"/>
    <property type="match status" value="1"/>
</dbReference>
<comment type="cofactor">
    <cofactor evidence="1 11">
        <name>Zn(2+)</name>
        <dbReference type="ChEBI" id="CHEBI:29105"/>
    </cofactor>
</comment>
<feature type="transmembrane region" description="Helical" evidence="11">
    <location>
        <begin position="297"/>
        <end position="322"/>
    </location>
</feature>
<dbReference type="CDD" id="cd23081">
    <property type="entry name" value="cpPDZ_EcRseP-like"/>
    <property type="match status" value="1"/>
</dbReference>
<dbReference type="AlphaFoldDB" id="A0A8J2YIG8"/>
<dbReference type="PANTHER" id="PTHR42837:SF2">
    <property type="entry name" value="MEMBRANE METALLOPROTEASE ARASP2, CHLOROPLASTIC-RELATED"/>
    <property type="match status" value="1"/>
</dbReference>
<evidence type="ECO:0000313" key="13">
    <source>
        <dbReference type="EMBL" id="GGE44354.1"/>
    </source>
</evidence>
<reference evidence="13" key="2">
    <citation type="submission" date="2020-09" db="EMBL/GenBank/DDBJ databases">
        <authorList>
            <person name="Sun Q."/>
            <person name="Sedlacek I."/>
        </authorList>
    </citation>
    <scope>NUCLEOTIDE SEQUENCE</scope>
    <source>
        <strain evidence="13">CCM 7684</strain>
    </source>
</reference>
<dbReference type="GO" id="GO:0046872">
    <property type="term" value="F:metal ion binding"/>
    <property type="evidence" value="ECO:0007669"/>
    <property type="project" value="UniProtKB-KW"/>
</dbReference>
<dbReference type="SMART" id="SM00228">
    <property type="entry name" value="PDZ"/>
    <property type="match status" value="1"/>
</dbReference>
<dbReference type="Proteomes" id="UP000602745">
    <property type="component" value="Unassembled WGS sequence"/>
</dbReference>
<evidence type="ECO:0000256" key="9">
    <source>
        <dbReference type="ARBA" id="ARBA00023049"/>
    </source>
</evidence>
<dbReference type="GO" id="GO:0006508">
    <property type="term" value="P:proteolysis"/>
    <property type="evidence" value="ECO:0007669"/>
    <property type="project" value="UniProtKB-KW"/>
</dbReference>
<feature type="domain" description="PDZ" evidence="12">
    <location>
        <begin position="130"/>
        <end position="215"/>
    </location>
</feature>
<feature type="transmembrane region" description="Helical" evidence="11">
    <location>
        <begin position="116"/>
        <end position="141"/>
    </location>
</feature>
<accession>A0A8J2YIG8</accession>
<evidence type="ECO:0000256" key="4">
    <source>
        <dbReference type="ARBA" id="ARBA00022670"/>
    </source>
</evidence>
<feature type="transmembrane region" description="Helical" evidence="11">
    <location>
        <begin position="352"/>
        <end position="370"/>
    </location>
</feature>
<dbReference type="CDD" id="cd06163">
    <property type="entry name" value="S2P-M50_PDZ_RseP-like"/>
    <property type="match status" value="1"/>
</dbReference>
<dbReference type="RefSeq" id="WP_229729360.1">
    <property type="nucleotide sequence ID" value="NZ_BMCP01000002.1"/>
</dbReference>
<evidence type="ECO:0000256" key="1">
    <source>
        <dbReference type="ARBA" id="ARBA00001947"/>
    </source>
</evidence>
<organism evidence="13 14">
    <name type="scientific">Agaricicola taiwanensis</name>
    <dbReference type="NCBI Taxonomy" id="591372"/>
    <lineage>
        <taxon>Bacteria</taxon>
        <taxon>Pseudomonadati</taxon>
        <taxon>Pseudomonadota</taxon>
        <taxon>Alphaproteobacteria</taxon>
        <taxon>Rhodobacterales</taxon>
        <taxon>Paracoccaceae</taxon>
        <taxon>Agaricicola</taxon>
    </lineage>
</organism>
<dbReference type="InterPro" id="IPR041489">
    <property type="entry name" value="PDZ_6"/>
</dbReference>
<comment type="caution">
    <text evidence="13">The sequence shown here is derived from an EMBL/GenBank/DDBJ whole genome shotgun (WGS) entry which is preliminary data.</text>
</comment>
<name>A0A8J2YIG8_9RHOB</name>
<dbReference type="PANTHER" id="PTHR42837">
    <property type="entry name" value="REGULATOR OF SIGMA-E PROTEASE RSEP"/>
    <property type="match status" value="1"/>
</dbReference>
<feature type="transmembrane region" description="Helical" evidence="11">
    <location>
        <begin position="12"/>
        <end position="30"/>
    </location>
</feature>
<gene>
    <name evidence="13" type="ORF">GCM10007276_21870</name>
</gene>
<sequence>MIENISGFVGSAFGYLIPFLLVLTVVIFIHELGHFLVARWAGVRVLVFSIGFGPELLGRTDRHGTRWRIAAIPLGGYVRFLGDANAASGTDHEAIEQMSDRARSETFAAASLPRRAAIVAAGPFANFILAVALFAGIFAFVGRPVTDARIDTVQEGSPAATAGFQPGDIILSINGDAISSFAELQRVVSSNADRALGVTVQRSDGQVQLNVTPERREVEDGFGNKMNIGVLGITRSFEDGDIQRVYAGPVEAVKLGMGETWFVVTRTLDYIGGLFSGRESTDQLSGPIRIAQVSGQAATVGAAALIQLMAVLSVSIGLLNLFPIPMLDGGHLVFYAIEAVRGRPLSERIQEYGMRIGVALVLMLMIVATSNDIAHLWSL</sequence>
<dbReference type="InterPro" id="IPR004387">
    <property type="entry name" value="Pept_M50_Zn"/>
</dbReference>
<keyword evidence="7 11" id="KW-0862">Zinc</keyword>
<keyword evidence="11" id="KW-0479">Metal-binding</keyword>
<dbReference type="InterPro" id="IPR008915">
    <property type="entry name" value="Peptidase_M50"/>
</dbReference>
<dbReference type="Pfam" id="PF17820">
    <property type="entry name" value="PDZ_6"/>
    <property type="match status" value="1"/>
</dbReference>
<keyword evidence="9 11" id="KW-0482">Metalloprotease</keyword>
<proteinExistence type="inferred from homology"/>